<gene>
    <name evidence="2" type="ORF">DPV69_12605</name>
</gene>
<dbReference type="AlphaFoldDB" id="A0A443YVF5"/>
<dbReference type="OrthoDB" id="9810174at2"/>
<evidence type="ECO:0000313" key="3">
    <source>
        <dbReference type="Proteomes" id="UP000284120"/>
    </source>
</evidence>
<dbReference type="SUPFAM" id="SSF88874">
    <property type="entry name" value="Receptor-binding domain of short tail fibre protein gp12"/>
    <property type="match status" value="1"/>
</dbReference>
<dbReference type="InterPro" id="IPR037053">
    <property type="entry name" value="Phage_tail_collar_dom_sf"/>
</dbReference>
<comment type="caution">
    <text evidence="2">The sequence shown here is derived from an EMBL/GenBank/DDBJ whole genome shotgun (WGS) entry which is preliminary data.</text>
</comment>
<dbReference type="InterPro" id="IPR011083">
    <property type="entry name" value="Phage_tail_collar_dom"/>
</dbReference>
<reference evidence="2 3" key="1">
    <citation type="submission" date="2018-06" db="EMBL/GenBank/DDBJ databases">
        <title>Pedobacter endophyticus sp. nov., an endophytic bacterium isolated from a leaf of Triticum aestivum.</title>
        <authorList>
            <person name="Zhang L."/>
        </authorList>
    </citation>
    <scope>NUCLEOTIDE SEQUENCE [LARGE SCALE GENOMIC DNA]</scope>
    <source>
        <strain evidence="2 3">CM134L-2</strain>
    </source>
</reference>
<dbReference type="Pfam" id="PF07484">
    <property type="entry name" value="Collar"/>
    <property type="match status" value="1"/>
</dbReference>
<feature type="domain" description="Phage tail collar" evidence="1">
    <location>
        <begin position="6"/>
        <end position="61"/>
    </location>
</feature>
<keyword evidence="3" id="KW-1185">Reference proteome</keyword>
<sequence>MDGTIGEIRIIAANFAPRNWAFCQGQTIPIQNNTALFAIIGTTFGGNGATNYMLPNFSGRVALGVGQRPGGSNYVWGQVGGEETHTLVTTEMPAHTHAGTISSGPVRLMVSADDSTLAVASAGSVISAPGYLVTGGLAKTLGFNNATPNTVLHPDSIKANNTSMTLATAGGISAHNNMQPFLALNHIICMYGTFPSRN</sequence>
<evidence type="ECO:0000259" key="1">
    <source>
        <dbReference type="Pfam" id="PF07484"/>
    </source>
</evidence>
<organism evidence="2 3">
    <name type="scientific">Pedobacter chitinilyticus</name>
    <dbReference type="NCBI Taxonomy" id="2233776"/>
    <lineage>
        <taxon>Bacteria</taxon>
        <taxon>Pseudomonadati</taxon>
        <taxon>Bacteroidota</taxon>
        <taxon>Sphingobacteriia</taxon>
        <taxon>Sphingobacteriales</taxon>
        <taxon>Sphingobacteriaceae</taxon>
        <taxon>Pedobacter</taxon>
    </lineage>
</organism>
<dbReference type="Proteomes" id="UP000284120">
    <property type="component" value="Unassembled WGS sequence"/>
</dbReference>
<accession>A0A443YVF5</accession>
<proteinExistence type="predicted"/>
<evidence type="ECO:0000313" key="2">
    <source>
        <dbReference type="EMBL" id="RWU07838.1"/>
    </source>
</evidence>
<protein>
    <submittedName>
        <fullName evidence="2">Phage tail protein</fullName>
    </submittedName>
</protein>
<dbReference type="Gene3D" id="3.90.1340.10">
    <property type="entry name" value="Phage tail collar domain"/>
    <property type="match status" value="1"/>
</dbReference>
<dbReference type="EMBL" id="SAYW01000003">
    <property type="protein sequence ID" value="RWU07838.1"/>
    <property type="molecule type" value="Genomic_DNA"/>
</dbReference>
<name>A0A443YVF5_9SPHI</name>